<proteinExistence type="predicted"/>
<name>A0AA88ASM7_FICCA</name>
<dbReference type="Proteomes" id="UP001187192">
    <property type="component" value="Unassembled WGS sequence"/>
</dbReference>
<gene>
    <name evidence="2" type="ORF">TIFTF001_015782</name>
</gene>
<evidence type="ECO:0000313" key="2">
    <source>
        <dbReference type="EMBL" id="GMN46596.1"/>
    </source>
</evidence>
<feature type="region of interest" description="Disordered" evidence="1">
    <location>
        <begin position="1"/>
        <end position="86"/>
    </location>
</feature>
<keyword evidence="3" id="KW-1185">Reference proteome</keyword>
<evidence type="ECO:0000313" key="3">
    <source>
        <dbReference type="Proteomes" id="UP001187192"/>
    </source>
</evidence>
<dbReference type="AlphaFoldDB" id="A0AA88ASM7"/>
<organism evidence="2 3">
    <name type="scientific">Ficus carica</name>
    <name type="common">Common fig</name>
    <dbReference type="NCBI Taxonomy" id="3494"/>
    <lineage>
        <taxon>Eukaryota</taxon>
        <taxon>Viridiplantae</taxon>
        <taxon>Streptophyta</taxon>
        <taxon>Embryophyta</taxon>
        <taxon>Tracheophyta</taxon>
        <taxon>Spermatophyta</taxon>
        <taxon>Magnoliopsida</taxon>
        <taxon>eudicotyledons</taxon>
        <taxon>Gunneridae</taxon>
        <taxon>Pentapetalae</taxon>
        <taxon>rosids</taxon>
        <taxon>fabids</taxon>
        <taxon>Rosales</taxon>
        <taxon>Moraceae</taxon>
        <taxon>Ficeae</taxon>
        <taxon>Ficus</taxon>
    </lineage>
</organism>
<sequence length="86" mass="9352">MPTMDHHPCPADVESPYPPTRSRPTRNLGPQSPPPSRALMTSPSFSEARDPGNGPPPTTSSPRQASHPLARSRPTRNPGHLRRTTL</sequence>
<reference evidence="2" key="1">
    <citation type="submission" date="2023-07" db="EMBL/GenBank/DDBJ databases">
        <title>draft genome sequence of fig (Ficus carica).</title>
        <authorList>
            <person name="Takahashi T."/>
            <person name="Nishimura K."/>
        </authorList>
    </citation>
    <scope>NUCLEOTIDE SEQUENCE</scope>
</reference>
<accession>A0AA88ASM7</accession>
<comment type="caution">
    <text evidence="2">The sequence shown here is derived from an EMBL/GenBank/DDBJ whole genome shotgun (WGS) entry which is preliminary data.</text>
</comment>
<protein>
    <submittedName>
        <fullName evidence="2">Uncharacterized protein</fullName>
    </submittedName>
</protein>
<dbReference type="EMBL" id="BTGU01000023">
    <property type="protein sequence ID" value="GMN46596.1"/>
    <property type="molecule type" value="Genomic_DNA"/>
</dbReference>
<evidence type="ECO:0000256" key="1">
    <source>
        <dbReference type="SAM" id="MobiDB-lite"/>
    </source>
</evidence>